<comment type="similarity">
    <text evidence="3">Belongs to the PARI family.</text>
</comment>
<evidence type="ECO:0000256" key="12">
    <source>
        <dbReference type="SAM" id="MobiDB-lite"/>
    </source>
</evidence>
<gene>
    <name evidence="13" type="ORF">MS3_10032</name>
</gene>
<feature type="region of interest" description="Disordered" evidence="12">
    <location>
        <begin position="354"/>
        <end position="373"/>
    </location>
</feature>
<keyword evidence="5" id="KW-0963">Cytoplasm</keyword>
<proteinExistence type="inferred from homology"/>
<evidence type="ECO:0000256" key="10">
    <source>
        <dbReference type="ARBA" id="ARBA00031632"/>
    </source>
</evidence>
<keyword evidence="9" id="KW-0539">Nucleus</keyword>
<keyword evidence="7" id="KW-0238">DNA-binding</keyword>
<evidence type="ECO:0000256" key="3">
    <source>
        <dbReference type="ARBA" id="ARBA00009135"/>
    </source>
</evidence>
<evidence type="ECO:0000256" key="5">
    <source>
        <dbReference type="ARBA" id="ARBA00022490"/>
    </source>
</evidence>
<dbReference type="Gene3D" id="1.10.486.10">
    <property type="entry name" value="PCRA, domain 4"/>
    <property type="match status" value="1"/>
</dbReference>
<name>A0A095A741_SCHHA</name>
<accession>A0A095A741</accession>
<dbReference type="InterPro" id="IPR038932">
    <property type="entry name" value="PARPBP"/>
</dbReference>
<evidence type="ECO:0000256" key="9">
    <source>
        <dbReference type="ARBA" id="ARBA00023242"/>
    </source>
</evidence>
<dbReference type="PANTHER" id="PTHR32121">
    <property type="entry name" value="PCNA-INTERACTING PARTNER"/>
    <property type="match status" value="1"/>
</dbReference>
<dbReference type="AlphaFoldDB" id="A0A095A741"/>
<comment type="subcellular location">
    <subcellularLocation>
        <location evidence="2">Cytoplasm</location>
    </subcellularLocation>
    <subcellularLocation>
        <location evidence="1">Nucleus</location>
    </subcellularLocation>
</comment>
<keyword evidence="6" id="KW-0227">DNA damage</keyword>
<dbReference type="GO" id="GO:0006281">
    <property type="term" value="P:DNA repair"/>
    <property type="evidence" value="ECO:0007669"/>
    <property type="project" value="UniProtKB-KW"/>
</dbReference>
<dbReference type="PANTHER" id="PTHR32121:SF0">
    <property type="entry name" value="PCNA-INTERACTING PARTNER"/>
    <property type="match status" value="1"/>
</dbReference>
<dbReference type="STRING" id="6185.A0A095A741"/>
<evidence type="ECO:0000256" key="7">
    <source>
        <dbReference type="ARBA" id="ARBA00023125"/>
    </source>
</evidence>
<evidence type="ECO:0000256" key="4">
    <source>
        <dbReference type="ARBA" id="ARBA00014320"/>
    </source>
</evidence>
<protein>
    <recommendedName>
        <fullName evidence="4">PCNA-interacting partner</fullName>
    </recommendedName>
    <alternativeName>
        <fullName evidence="10">PARP-1 binding protein</fullName>
    </alternativeName>
    <alternativeName>
        <fullName evidence="11">PARP1-binding protein</fullName>
    </alternativeName>
</protein>
<evidence type="ECO:0000256" key="1">
    <source>
        <dbReference type="ARBA" id="ARBA00004123"/>
    </source>
</evidence>
<dbReference type="GO" id="GO:0005737">
    <property type="term" value="C:cytoplasm"/>
    <property type="evidence" value="ECO:0007669"/>
    <property type="project" value="UniProtKB-SubCell"/>
</dbReference>
<organism evidence="13">
    <name type="scientific">Schistosoma haematobium</name>
    <name type="common">Blood fluke</name>
    <dbReference type="NCBI Taxonomy" id="6185"/>
    <lineage>
        <taxon>Eukaryota</taxon>
        <taxon>Metazoa</taxon>
        <taxon>Spiralia</taxon>
        <taxon>Lophotrochozoa</taxon>
        <taxon>Platyhelminthes</taxon>
        <taxon>Trematoda</taxon>
        <taxon>Digenea</taxon>
        <taxon>Strigeidida</taxon>
        <taxon>Schistosomatoidea</taxon>
        <taxon>Schistosomatidae</taxon>
        <taxon>Schistosoma</taxon>
    </lineage>
</organism>
<reference evidence="13" key="1">
    <citation type="journal article" date="2012" name="Nat. Genet.">
        <title>Whole-genome sequence of Schistosoma haematobium.</title>
        <authorList>
            <person name="Young N.D."/>
            <person name="Jex A.R."/>
            <person name="Li B."/>
            <person name="Liu S."/>
            <person name="Yang L."/>
            <person name="Xiong Z."/>
            <person name="Li Y."/>
            <person name="Cantacessi C."/>
            <person name="Hall R.S."/>
            <person name="Xu X."/>
            <person name="Chen F."/>
            <person name="Wu X."/>
            <person name="Zerlotini A."/>
            <person name="Oliveira G."/>
            <person name="Hofmann A."/>
            <person name="Zhang G."/>
            <person name="Fang X."/>
            <person name="Kang Y."/>
            <person name="Campbell B.E."/>
            <person name="Loukas A."/>
            <person name="Ranganathan S."/>
            <person name="Rollinson D."/>
            <person name="Rinaldi G."/>
            <person name="Brindley P.J."/>
            <person name="Yang H."/>
            <person name="Wang J."/>
            <person name="Wang J."/>
            <person name="Gasser R.B."/>
        </authorList>
    </citation>
    <scope>NUCLEOTIDE SEQUENCE [LARGE SCALE GENOMIC DNA]</scope>
</reference>
<sequence length="483" mass="54508">MCRHRLYRHRILVDDNEYVFCTKVDEYLKANNLVDRILIARRLLKEFFENSALKTKLFYYRYIVQSNKLDWFEECVLLETLLSYLGLAVNIKDSLRFLRIFNLPYRALNEQTFTSLRKLARQDNLSVTQVAISFVGRMRLGDSSYAPECDHPLRRWSSGLIHLVDSINRCHDVLSGAADDSLLASDTANSLMTIDDAVKSVCQCIRVSCSILRKPGVVDESMHGKMKTTINFSEIPTVCDSLVKRIYQLPSTNIISNMCRDTPDRPLHAGGSLRGRGAFKLIRILLVTESERLKIASTKYPNSLSTTNSSYSFNDCSNTPPNHLKKSNTPTTDGRTCKLLPMFMSPSTPIVNKSSPFTSDHISPQIKMNDENKFPPMPKRTFMSHYQSNLEWVSGHCSPLVSYADSINETSSLPCWQVVNEDSQSNISFINMSSNLFGSDHIPPVGVASTANLRNFLDSNINESNIAISVTMRTYSTSLSNSL</sequence>
<evidence type="ECO:0000256" key="2">
    <source>
        <dbReference type="ARBA" id="ARBA00004496"/>
    </source>
</evidence>
<evidence type="ECO:0000256" key="6">
    <source>
        <dbReference type="ARBA" id="ARBA00022763"/>
    </source>
</evidence>
<dbReference type="GO" id="GO:0000785">
    <property type="term" value="C:chromatin"/>
    <property type="evidence" value="ECO:0007669"/>
    <property type="project" value="TreeGrafter"/>
</dbReference>
<dbReference type="GO" id="GO:2000042">
    <property type="term" value="P:negative regulation of double-strand break repair via homologous recombination"/>
    <property type="evidence" value="ECO:0007669"/>
    <property type="project" value="InterPro"/>
</dbReference>
<evidence type="ECO:0000313" key="13">
    <source>
        <dbReference type="EMBL" id="KGB41509.1"/>
    </source>
</evidence>
<keyword evidence="8" id="KW-0234">DNA repair</keyword>
<evidence type="ECO:0000256" key="11">
    <source>
        <dbReference type="ARBA" id="ARBA00032731"/>
    </source>
</evidence>
<dbReference type="GO" id="GO:0003677">
    <property type="term" value="F:DNA binding"/>
    <property type="evidence" value="ECO:0007669"/>
    <property type="project" value="UniProtKB-KW"/>
</dbReference>
<dbReference type="EMBL" id="KL251922">
    <property type="protein sequence ID" value="KGB41509.1"/>
    <property type="molecule type" value="Genomic_DNA"/>
</dbReference>
<evidence type="ECO:0000256" key="8">
    <source>
        <dbReference type="ARBA" id="ARBA00023204"/>
    </source>
</evidence>
<dbReference type="GO" id="GO:0005634">
    <property type="term" value="C:nucleus"/>
    <property type="evidence" value="ECO:0007669"/>
    <property type="project" value="UniProtKB-SubCell"/>
</dbReference>